<keyword evidence="6" id="KW-1185">Reference proteome</keyword>
<keyword evidence="4" id="KW-0067">ATP-binding</keyword>
<proteinExistence type="predicted"/>
<dbReference type="Gene3D" id="3.40.50.300">
    <property type="entry name" value="P-loop containing nucleotide triphosphate hydrolases"/>
    <property type="match status" value="1"/>
</dbReference>
<name>A0A7E4VSR8_PANRE</name>
<dbReference type="PANTHER" id="PTHR45685:SF1">
    <property type="entry name" value="HELICASE SRCAP"/>
    <property type="match status" value="1"/>
</dbReference>
<evidence type="ECO:0000256" key="2">
    <source>
        <dbReference type="ARBA" id="ARBA00022741"/>
    </source>
</evidence>
<dbReference type="PANTHER" id="PTHR45685">
    <property type="entry name" value="HELICASE SRCAP-RELATED"/>
    <property type="match status" value="1"/>
</dbReference>
<evidence type="ECO:0000256" key="5">
    <source>
        <dbReference type="SAM" id="MobiDB-lite"/>
    </source>
</evidence>
<keyword evidence="2" id="KW-0547">Nucleotide-binding</keyword>
<protein>
    <submittedName>
        <fullName evidence="7">Helicase C-terminal domain-containing protein</fullName>
    </submittedName>
</protein>
<dbReference type="GO" id="GO:0003677">
    <property type="term" value="F:DNA binding"/>
    <property type="evidence" value="ECO:0007669"/>
    <property type="project" value="UniProtKB-KW"/>
</dbReference>
<evidence type="ECO:0000313" key="6">
    <source>
        <dbReference type="Proteomes" id="UP000492821"/>
    </source>
</evidence>
<sequence length="211" mass="23838">MDAQAQDRCHRSGQTRNGLIYRLISSHTIEENILKKAMHKRRLGEMTLDEGEFTPKAATENMPSCSKAKKRSKMSLSMRNWMLAVVIWKRQCSASKTKTTSKPPKNCAKSLVRRRSRRSMASSKNCSMNLTRSSGISSCCIVMNILPRSRRDCALLRSSPRPKPTPPTKTPSTPTMMKEPSQPNPAKVRPYRRRNPPNLKQGASPLPTWSQ</sequence>
<dbReference type="WBParaSite" id="Pan_g2717.t1">
    <property type="protein sequence ID" value="Pan_g2717.t1"/>
    <property type="gene ID" value="Pan_g2717"/>
</dbReference>
<feature type="region of interest" description="Disordered" evidence="5">
    <location>
        <begin position="155"/>
        <end position="211"/>
    </location>
</feature>
<keyword evidence="3" id="KW-0347">Helicase</keyword>
<dbReference type="Proteomes" id="UP000492821">
    <property type="component" value="Unassembled WGS sequence"/>
</dbReference>
<reference evidence="7" key="2">
    <citation type="submission" date="2020-10" db="UniProtKB">
        <authorList>
            <consortium name="WormBaseParasite"/>
        </authorList>
    </citation>
    <scope>IDENTIFICATION</scope>
</reference>
<dbReference type="GO" id="GO:0005524">
    <property type="term" value="F:ATP binding"/>
    <property type="evidence" value="ECO:0007669"/>
    <property type="project" value="UniProtKB-KW"/>
</dbReference>
<dbReference type="SUPFAM" id="SSF52540">
    <property type="entry name" value="P-loop containing nucleoside triphosphate hydrolases"/>
    <property type="match status" value="1"/>
</dbReference>
<comment type="subcellular location">
    <subcellularLocation>
        <location evidence="1">Nucleus</location>
    </subcellularLocation>
</comment>
<reference evidence="6" key="1">
    <citation type="journal article" date="2013" name="Genetics">
        <title>The draft genome and transcriptome of Panagrellus redivivus are shaped by the harsh demands of a free-living lifestyle.</title>
        <authorList>
            <person name="Srinivasan J."/>
            <person name="Dillman A.R."/>
            <person name="Macchietto M.G."/>
            <person name="Heikkinen L."/>
            <person name="Lakso M."/>
            <person name="Fracchia K.M."/>
            <person name="Antoshechkin I."/>
            <person name="Mortazavi A."/>
            <person name="Wong G."/>
            <person name="Sternberg P.W."/>
        </authorList>
    </citation>
    <scope>NUCLEOTIDE SEQUENCE [LARGE SCALE GENOMIC DNA]</scope>
    <source>
        <strain evidence="6">MT8872</strain>
    </source>
</reference>
<accession>A0A7E4VSR8</accession>
<evidence type="ECO:0000256" key="4">
    <source>
        <dbReference type="ARBA" id="ARBA00022840"/>
    </source>
</evidence>
<keyword evidence="3" id="KW-0378">Hydrolase</keyword>
<dbReference type="GO" id="GO:0006338">
    <property type="term" value="P:chromatin remodeling"/>
    <property type="evidence" value="ECO:0007669"/>
    <property type="project" value="TreeGrafter"/>
</dbReference>
<dbReference type="GO" id="GO:0042393">
    <property type="term" value="F:histone binding"/>
    <property type="evidence" value="ECO:0007669"/>
    <property type="project" value="TreeGrafter"/>
</dbReference>
<dbReference type="GO" id="GO:0016887">
    <property type="term" value="F:ATP hydrolysis activity"/>
    <property type="evidence" value="ECO:0007669"/>
    <property type="project" value="TreeGrafter"/>
</dbReference>
<evidence type="ECO:0000256" key="1">
    <source>
        <dbReference type="ARBA" id="ARBA00004123"/>
    </source>
</evidence>
<dbReference type="InterPro" id="IPR050520">
    <property type="entry name" value="INO80/SWR1_helicase"/>
</dbReference>
<dbReference type="GO" id="GO:0004386">
    <property type="term" value="F:helicase activity"/>
    <property type="evidence" value="ECO:0007669"/>
    <property type="project" value="UniProtKB-KW"/>
</dbReference>
<feature type="compositionally biased region" description="Low complexity" evidence="5">
    <location>
        <begin position="95"/>
        <end position="105"/>
    </location>
</feature>
<dbReference type="AlphaFoldDB" id="A0A7E4VSR8"/>
<evidence type="ECO:0000313" key="7">
    <source>
        <dbReference type="WBParaSite" id="Pan_g2717.t1"/>
    </source>
</evidence>
<dbReference type="GO" id="GO:0000812">
    <property type="term" value="C:Swr1 complex"/>
    <property type="evidence" value="ECO:0007669"/>
    <property type="project" value="TreeGrafter"/>
</dbReference>
<evidence type="ECO:0000256" key="3">
    <source>
        <dbReference type="ARBA" id="ARBA00022806"/>
    </source>
</evidence>
<feature type="region of interest" description="Disordered" evidence="5">
    <location>
        <begin position="94"/>
        <end position="127"/>
    </location>
</feature>
<dbReference type="InterPro" id="IPR027417">
    <property type="entry name" value="P-loop_NTPase"/>
</dbReference>
<organism evidence="6 7">
    <name type="scientific">Panagrellus redivivus</name>
    <name type="common">Microworm</name>
    <dbReference type="NCBI Taxonomy" id="6233"/>
    <lineage>
        <taxon>Eukaryota</taxon>
        <taxon>Metazoa</taxon>
        <taxon>Ecdysozoa</taxon>
        <taxon>Nematoda</taxon>
        <taxon>Chromadorea</taxon>
        <taxon>Rhabditida</taxon>
        <taxon>Tylenchina</taxon>
        <taxon>Panagrolaimomorpha</taxon>
        <taxon>Panagrolaimoidea</taxon>
        <taxon>Panagrolaimidae</taxon>
        <taxon>Panagrellus</taxon>
    </lineage>
</organism>